<dbReference type="Proteomes" id="UP000215335">
    <property type="component" value="Unassembled WGS sequence"/>
</dbReference>
<accession>A0A232F0H4</accession>
<evidence type="ECO:0000256" key="1">
    <source>
        <dbReference type="ARBA" id="ARBA00004123"/>
    </source>
</evidence>
<dbReference type="InterPro" id="IPR036388">
    <property type="entry name" value="WH-like_DNA-bd_sf"/>
</dbReference>
<dbReference type="OrthoDB" id="8195605at2759"/>
<dbReference type="GO" id="GO:0005634">
    <property type="term" value="C:nucleus"/>
    <property type="evidence" value="ECO:0007669"/>
    <property type="project" value="UniProtKB-SubCell"/>
</dbReference>
<evidence type="ECO:0000313" key="3">
    <source>
        <dbReference type="EMBL" id="OXU24195.1"/>
    </source>
</evidence>
<keyword evidence="4" id="KW-1185">Reference proteome</keyword>
<dbReference type="InterPro" id="IPR009057">
    <property type="entry name" value="Homeodomain-like_sf"/>
</dbReference>
<organism evidence="3 4">
    <name type="scientific">Trichomalopsis sarcophagae</name>
    <dbReference type="NCBI Taxonomy" id="543379"/>
    <lineage>
        <taxon>Eukaryota</taxon>
        <taxon>Metazoa</taxon>
        <taxon>Ecdysozoa</taxon>
        <taxon>Arthropoda</taxon>
        <taxon>Hexapoda</taxon>
        <taxon>Insecta</taxon>
        <taxon>Pterygota</taxon>
        <taxon>Neoptera</taxon>
        <taxon>Endopterygota</taxon>
        <taxon>Hymenoptera</taxon>
        <taxon>Apocrita</taxon>
        <taxon>Proctotrupomorpha</taxon>
        <taxon>Chalcidoidea</taxon>
        <taxon>Pteromalidae</taxon>
        <taxon>Pteromalinae</taxon>
        <taxon>Trichomalopsis</taxon>
    </lineage>
</organism>
<dbReference type="InterPro" id="IPR007889">
    <property type="entry name" value="HTH_Psq"/>
</dbReference>
<dbReference type="EMBL" id="NNAY01001374">
    <property type="protein sequence ID" value="OXU24195.1"/>
    <property type="molecule type" value="Genomic_DNA"/>
</dbReference>
<sequence length="148" mass="17217">MVRVYKKKSSRLNYNEGQMHLAIQNVLDGESCKSVARQFGVPRTTLMKKCKTQTNNRPSRVVGFRRMFNEEQEIALKNNISEMENCLMGLTSFDLRKPAFDFAEKLQVPHNFNRSTELAGKDWLRAFLQRHDLSQKGRTYVCGQSPWI</sequence>
<feature type="domain" description="HTH psq-type" evidence="2">
    <location>
        <begin position="22"/>
        <end position="51"/>
    </location>
</feature>
<dbReference type="Gene3D" id="1.10.10.10">
    <property type="entry name" value="Winged helix-like DNA-binding domain superfamily/Winged helix DNA-binding domain"/>
    <property type="match status" value="1"/>
</dbReference>
<protein>
    <recommendedName>
        <fullName evidence="2">HTH psq-type domain-containing protein</fullName>
    </recommendedName>
</protein>
<evidence type="ECO:0000259" key="2">
    <source>
        <dbReference type="Pfam" id="PF04218"/>
    </source>
</evidence>
<dbReference type="GO" id="GO:0003677">
    <property type="term" value="F:DNA binding"/>
    <property type="evidence" value="ECO:0007669"/>
    <property type="project" value="InterPro"/>
</dbReference>
<evidence type="ECO:0000313" key="4">
    <source>
        <dbReference type="Proteomes" id="UP000215335"/>
    </source>
</evidence>
<dbReference type="AlphaFoldDB" id="A0A232F0H4"/>
<comment type="caution">
    <text evidence="3">The sequence shown here is derived from an EMBL/GenBank/DDBJ whole genome shotgun (WGS) entry which is preliminary data.</text>
</comment>
<reference evidence="3 4" key="1">
    <citation type="journal article" date="2017" name="Curr. Biol.">
        <title>The Evolution of Venom by Co-option of Single-Copy Genes.</title>
        <authorList>
            <person name="Martinson E.O."/>
            <person name="Mrinalini"/>
            <person name="Kelkar Y.D."/>
            <person name="Chang C.H."/>
            <person name="Werren J.H."/>
        </authorList>
    </citation>
    <scope>NUCLEOTIDE SEQUENCE [LARGE SCALE GENOMIC DNA]</scope>
    <source>
        <strain evidence="3 4">Alberta</strain>
        <tissue evidence="3">Whole body</tissue>
    </source>
</reference>
<dbReference type="Pfam" id="PF04218">
    <property type="entry name" value="CENP-B_N"/>
    <property type="match status" value="1"/>
</dbReference>
<comment type="subcellular location">
    <subcellularLocation>
        <location evidence="1">Nucleus</location>
    </subcellularLocation>
</comment>
<dbReference type="SUPFAM" id="SSF46689">
    <property type="entry name" value="Homeodomain-like"/>
    <property type="match status" value="1"/>
</dbReference>
<name>A0A232F0H4_9HYME</name>
<gene>
    <name evidence="3" type="ORF">TSAR_015138</name>
</gene>
<proteinExistence type="predicted"/>